<evidence type="ECO:0000256" key="2">
    <source>
        <dbReference type="ARBA" id="ARBA00012438"/>
    </source>
</evidence>
<evidence type="ECO:0000256" key="9">
    <source>
        <dbReference type="SAM" id="MobiDB-lite"/>
    </source>
</evidence>
<dbReference type="Pfam" id="PF02518">
    <property type="entry name" value="HATPase_c"/>
    <property type="match status" value="1"/>
</dbReference>
<proteinExistence type="predicted"/>
<dbReference type="SMART" id="SM00387">
    <property type="entry name" value="HATPase_c"/>
    <property type="match status" value="1"/>
</dbReference>
<feature type="region of interest" description="Disordered" evidence="9">
    <location>
        <begin position="1"/>
        <end position="20"/>
    </location>
</feature>
<organism evidence="12 13">
    <name type="scientific">Methylobacterium isbiliense</name>
    <dbReference type="NCBI Taxonomy" id="315478"/>
    <lineage>
        <taxon>Bacteria</taxon>
        <taxon>Pseudomonadati</taxon>
        <taxon>Pseudomonadota</taxon>
        <taxon>Alphaproteobacteria</taxon>
        <taxon>Hyphomicrobiales</taxon>
        <taxon>Methylobacteriaceae</taxon>
        <taxon>Methylobacterium</taxon>
    </lineage>
</organism>
<evidence type="ECO:0000256" key="5">
    <source>
        <dbReference type="ARBA" id="ARBA00022679"/>
    </source>
</evidence>
<keyword evidence="5" id="KW-0808">Transferase</keyword>
<dbReference type="RefSeq" id="WP_378911415.1">
    <property type="nucleotide sequence ID" value="NZ_JBHLVT010000020.1"/>
</dbReference>
<dbReference type="EMBL" id="BPQQ01000005">
    <property type="protein sequence ID" value="GJD98610.1"/>
    <property type="molecule type" value="Genomic_DNA"/>
</dbReference>
<evidence type="ECO:0000256" key="1">
    <source>
        <dbReference type="ARBA" id="ARBA00000085"/>
    </source>
</evidence>
<feature type="compositionally biased region" description="Basic residues" evidence="9">
    <location>
        <begin position="7"/>
        <end position="17"/>
    </location>
</feature>
<evidence type="ECO:0000256" key="7">
    <source>
        <dbReference type="ARBA" id="ARBA00022777"/>
    </source>
</evidence>
<keyword evidence="8" id="KW-0067">ATP-binding</keyword>
<dbReference type="SUPFAM" id="SSF55874">
    <property type="entry name" value="ATPase domain of HSP90 chaperone/DNA topoisomerase II/histidine kinase"/>
    <property type="match status" value="1"/>
</dbReference>
<dbReference type="PROSITE" id="PS50109">
    <property type="entry name" value="HIS_KIN"/>
    <property type="match status" value="1"/>
</dbReference>
<dbReference type="CDD" id="cd00130">
    <property type="entry name" value="PAS"/>
    <property type="match status" value="1"/>
</dbReference>
<keyword evidence="13" id="KW-1185">Reference proteome</keyword>
<gene>
    <name evidence="12" type="primary">lov</name>
    <name evidence="12" type="ORF">GMJLKIPL_0521</name>
</gene>
<dbReference type="SMART" id="SM00911">
    <property type="entry name" value="HWE_HK"/>
    <property type="match status" value="1"/>
</dbReference>
<dbReference type="SUPFAM" id="SSF55785">
    <property type="entry name" value="PYP-like sensor domain (PAS domain)"/>
    <property type="match status" value="1"/>
</dbReference>
<reference evidence="12" key="2">
    <citation type="submission" date="2021-08" db="EMBL/GenBank/DDBJ databases">
        <authorList>
            <person name="Tani A."/>
            <person name="Ola A."/>
            <person name="Ogura Y."/>
            <person name="Katsura K."/>
            <person name="Hayashi T."/>
        </authorList>
    </citation>
    <scope>NUCLEOTIDE SEQUENCE</scope>
    <source>
        <strain evidence="12">DSM 17168</strain>
    </source>
</reference>
<dbReference type="InterPro" id="IPR011495">
    <property type="entry name" value="Sig_transdc_His_kin_sub2_dim/P"/>
</dbReference>
<keyword evidence="4" id="KW-0597">Phosphoprotein</keyword>
<feature type="domain" description="Histidine kinase" evidence="10">
    <location>
        <begin position="164"/>
        <end position="354"/>
    </location>
</feature>
<evidence type="ECO:0000259" key="11">
    <source>
        <dbReference type="PROSITE" id="PS50112"/>
    </source>
</evidence>
<accession>A0ABQ4SAB8</accession>
<dbReference type="InterPro" id="IPR036890">
    <property type="entry name" value="HATPase_C_sf"/>
</dbReference>
<dbReference type="NCBIfam" id="TIGR00229">
    <property type="entry name" value="sensory_box"/>
    <property type="match status" value="1"/>
</dbReference>
<dbReference type="PANTHER" id="PTHR41523">
    <property type="entry name" value="TWO-COMPONENT SYSTEM SENSOR PROTEIN"/>
    <property type="match status" value="1"/>
</dbReference>
<dbReference type="InterPro" id="IPR011102">
    <property type="entry name" value="Sig_transdc_His_kinase_HWE"/>
</dbReference>
<dbReference type="InterPro" id="IPR005467">
    <property type="entry name" value="His_kinase_dom"/>
</dbReference>
<comment type="catalytic activity">
    <reaction evidence="1">
        <text>ATP + protein L-histidine = ADP + protein N-phospho-L-histidine.</text>
        <dbReference type="EC" id="2.7.13.3"/>
    </reaction>
</comment>
<dbReference type="SMART" id="SM00091">
    <property type="entry name" value="PAS"/>
    <property type="match status" value="1"/>
</dbReference>
<evidence type="ECO:0000256" key="3">
    <source>
        <dbReference type="ARBA" id="ARBA00021740"/>
    </source>
</evidence>
<protein>
    <recommendedName>
        <fullName evidence="3">Blue-light-activated histidine kinase</fullName>
        <ecNumber evidence="2">2.7.13.3</ecNumber>
    </recommendedName>
</protein>
<dbReference type="EC" id="2.7.13.3" evidence="2"/>
<dbReference type="Pfam" id="PF13426">
    <property type="entry name" value="PAS_9"/>
    <property type="match status" value="1"/>
</dbReference>
<evidence type="ECO:0000313" key="12">
    <source>
        <dbReference type="EMBL" id="GJD98610.1"/>
    </source>
</evidence>
<dbReference type="PANTHER" id="PTHR41523:SF8">
    <property type="entry name" value="ETHYLENE RESPONSE SENSOR PROTEIN"/>
    <property type="match status" value="1"/>
</dbReference>
<evidence type="ECO:0000256" key="8">
    <source>
        <dbReference type="ARBA" id="ARBA00022840"/>
    </source>
</evidence>
<dbReference type="Proteomes" id="UP001055153">
    <property type="component" value="Unassembled WGS sequence"/>
</dbReference>
<evidence type="ECO:0000313" key="13">
    <source>
        <dbReference type="Proteomes" id="UP001055153"/>
    </source>
</evidence>
<comment type="caution">
    <text evidence="12">The sequence shown here is derived from an EMBL/GenBank/DDBJ whole genome shotgun (WGS) entry which is preliminary data.</text>
</comment>
<keyword evidence="6" id="KW-0547">Nucleotide-binding</keyword>
<keyword evidence="7 12" id="KW-0418">Kinase</keyword>
<name>A0ABQ4SAB8_9HYPH</name>
<sequence>MAGAARRSTKMSGKRIGRQVDQRLGAAEPDALLAAAFQASDVPMLLAEAGRPDQPIQFANAAFCRLTGYAPEEVVGRDLQMLRGPGTDPVALARLCAAAARGETLSTEILACRKDGTALLVAVRLSPVRTASGGRYAFAVVEELETGRAVLQAALDRATARVHEVDHRAKNTLQVVASLVLLKARRTENPACRTALDRVAERIGALASVQRLLPAGEEAGHLDLRAFAVDLAEELAAELDPPRIALTVEVEPVAVAVDKAAPLALLVHELATNAVRHAFPDGRRGRVRIAAGCSEDRLVLSVEDDGVGLDATAPPSDAFGLAVVAMVTRQLSGTLTWDRTPPGTRVHVSLPWAPPDAPDARAGLDALSGA</sequence>
<dbReference type="InterPro" id="IPR000014">
    <property type="entry name" value="PAS"/>
</dbReference>
<evidence type="ECO:0000259" key="10">
    <source>
        <dbReference type="PROSITE" id="PS50109"/>
    </source>
</evidence>
<dbReference type="GO" id="GO:0016301">
    <property type="term" value="F:kinase activity"/>
    <property type="evidence" value="ECO:0007669"/>
    <property type="project" value="UniProtKB-KW"/>
</dbReference>
<dbReference type="Gene3D" id="3.30.565.10">
    <property type="entry name" value="Histidine kinase-like ATPase, C-terminal domain"/>
    <property type="match status" value="1"/>
</dbReference>
<dbReference type="InterPro" id="IPR003594">
    <property type="entry name" value="HATPase_dom"/>
</dbReference>
<dbReference type="Gene3D" id="3.30.450.20">
    <property type="entry name" value="PAS domain"/>
    <property type="match status" value="1"/>
</dbReference>
<dbReference type="InterPro" id="IPR035965">
    <property type="entry name" value="PAS-like_dom_sf"/>
</dbReference>
<dbReference type="PROSITE" id="PS50112">
    <property type="entry name" value="PAS"/>
    <property type="match status" value="1"/>
</dbReference>
<reference evidence="12" key="1">
    <citation type="journal article" date="2021" name="Front. Microbiol.">
        <title>Comprehensive Comparative Genomics and Phenotyping of Methylobacterium Species.</title>
        <authorList>
            <person name="Alessa O."/>
            <person name="Ogura Y."/>
            <person name="Fujitani Y."/>
            <person name="Takami H."/>
            <person name="Hayashi T."/>
            <person name="Sahin N."/>
            <person name="Tani A."/>
        </authorList>
    </citation>
    <scope>NUCLEOTIDE SEQUENCE</scope>
    <source>
        <strain evidence="12">DSM 17168</strain>
    </source>
</reference>
<dbReference type="Pfam" id="PF07568">
    <property type="entry name" value="HisKA_2"/>
    <property type="match status" value="1"/>
</dbReference>
<evidence type="ECO:0000256" key="4">
    <source>
        <dbReference type="ARBA" id="ARBA00022553"/>
    </source>
</evidence>
<evidence type="ECO:0000256" key="6">
    <source>
        <dbReference type="ARBA" id="ARBA00022741"/>
    </source>
</evidence>
<feature type="domain" description="PAS" evidence="11">
    <location>
        <begin position="29"/>
        <end position="79"/>
    </location>
</feature>